<dbReference type="InterPro" id="IPR024336">
    <property type="entry name" value="tRNA_splic_suSen54_N"/>
</dbReference>
<dbReference type="SUPFAM" id="SSF75304">
    <property type="entry name" value="Amidase signature (AS) enzymes"/>
    <property type="match status" value="1"/>
</dbReference>
<dbReference type="Pfam" id="PF12928">
    <property type="entry name" value="tRNA_int_end_N2"/>
    <property type="match status" value="1"/>
</dbReference>
<dbReference type="GO" id="GO:0017064">
    <property type="term" value="F:fatty acid amide hydrolase activity"/>
    <property type="evidence" value="ECO:0007669"/>
    <property type="project" value="TreeGrafter"/>
</dbReference>
<dbReference type="Proteomes" id="UP000663828">
    <property type="component" value="Unassembled WGS sequence"/>
</dbReference>
<name>A0A815EJ39_ADIRI</name>
<comment type="similarity">
    <text evidence="1">Belongs to the amidase family.</text>
</comment>
<feature type="domain" description="Amidase" evidence="3">
    <location>
        <begin position="698"/>
        <end position="1170"/>
    </location>
</feature>
<evidence type="ECO:0000313" key="5">
    <source>
        <dbReference type="EMBL" id="CAF1311079.1"/>
    </source>
</evidence>
<dbReference type="PANTHER" id="PTHR45847">
    <property type="entry name" value="FATTY ACID AMIDE HYDROLASE"/>
    <property type="match status" value="1"/>
</dbReference>
<dbReference type="Gene3D" id="3.90.1300.10">
    <property type="entry name" value="Amidase signature (AS) domain"/>
    <property type="match status" value="1"/>
</dbReference>
<dbReference type="GO" id="GO:0009062">
    <property type="term" value="P:fatty acid catabolic process"/>
    <property type="evidence" value="ECO:0007669"/>
    <property type="project" value="TreeGrafter"/>
</dbReference>
<dbReference type="EMBL" id="CAJNOR010002558">
    <property type="protein sequence ID" value="CAF1311079.1"/>
    <property type="molecule type" value="Genomic_DNA"/>
</dbReference>
<dbReference type="InterPro" id="IPR023631">
    <property type="entry name" value="Amidase_dom"/>
</dbReference>
<accession>A0A815EJ39</accession>
<dbReference type="InterPro" id="IPR052096">
    <property type="entry name" value="Endocannabinoid_amidase"/>
</dbReference>
<dbReference type="InterPro" id="IPR020556">
    <property type="entry name" value="Amidase_CS"/>
</dbReference>
<dbReference type="Pfam" id="PF01425">
    <property type="entry name" value="Amidase"/>
    <property type="match status" value="1"/>
</dbReference>
<evidence type="ECO:0000313" key="6">
    <source>
        <dbReference type="Proteomes" id="UP000663828"/>
    </source>
</evidence>
<dbReference type="InterPro" id="IPR036928">
    <property type="entry name" value="AS_sf"/>
</dbReference>
<gene>
    <name evidence="5" type="ORF">XAT740_LOCUS29387</name>
</gene>
<evidence type="ECO:0000259" key="3">
    <source>
        <dbReference type="Pfam" id="PF01425"/>
    </source>
</evidence>
<comment type="caution">
    <text evidence="5">The sequence shown here is derived from an EMBL/GenBank/DDBJ whole genome shotgun (WGS) entry which is preliminary data.</text>
</comment>
<dbReference type="AlphaFoldDB" id="A0A815EJ39"/>
<feature type="domain" description="tRNA-splicing endonuclease subunit Sen54 N-terminal" evidence="4">
    <location>
        <begin position="277"/>
        <end position="328"/>
    </location>
</feature>
<evidence type="ECO:0008006" key="7">
    <source>
        <dbReference type="Google" id="ProtNLM"/>
    </source>
</evidence>
<proteinExistence type="inferred from homology"/>
<protein>
    <recommendedName>
        <fullName evidence="7">Amidase</fullName>
    </recommendedName>
</protein>
<evidence type="ECO:0000256" key="2">
    <source>
        <dbReference type="ARBA" id="ARBA00022801"/>
    </source>
</evidence>
<organism evidence="5 6">
    <name type="scientific">Adineta ricciae</name>
    <name type="common">Rotifer</name>
    <dbReference type="NCBI Taxonomy" id="249248"/>
    <lineage>
        <taxon>Eukaryota</taxon>
        <taxon>Metazoa</taxon>
        <taxon>Spiralia</taxon>
        <taxon>Gnathifera</taxon>
        <taxon>Rotifera</taxon>
        <taxon>Eurotatoria</taxon>
        <taxon>Bdelloidea</taxon>
        <taxon>Adinetida</taxon>
        <taxon>Adinetidae</taxon>
        <taxon>Adineta</taxon>
    </lineage>
</organism>
<keyword evidence="6" id="KW-1185">Reference proteome</keyword>
<dbReference type="GO" id="GO:0004040">
    <property type="term" value="F:amidase activity"/>
    <property type="evidence" value="ECO:0007669"/>
    <property type="project" value="TreeGrafter"/>
</dbReference>
<sequence length="1199" mass="136656">MSIQSCSAPVTMVRIKPSDRTTPKSYTQATVAILEDSSSGLVYLRTIDNQQILLSEELNHYKWMEESCSDTVVSIQSPLNTIIILYNPKERQSKCIMDRLRTFFHKDDSHIDAVQPTSSLCIRTPEDHTELATNDLVKYIQEGHTEHAIHATKYLAQVHAQLHMNLVERNENQNTSTTEPSTTFQINLRIECHLNRTPMISTIYVHSGTNLHDLKEQIQTKTGIKCKDQFWYAFGQYIVPDEYKFGSLEPVMTDHRRQTSTDVDIHLNKISLPYQGRKSTLSYGMWSTQINMIEIVHQHRSLAKCLLSMGIRKNSKVYLYPEEAIYLMQSSLLHISLSNFDQKPNFPLSLDEAYSLWFSQSMNKLNHLHVYQYLTRIGFILTRHHSAIVQRDEKRDVAITTIGSTKRKREEMEDDETAEIQPDHISICPIHSSLDCQRAWFPKYTDDPPILTKIHPRLIFPDKLSPVSIDWLPSEYNSKVSQVQLSMYENKTLTSRPSYSLLRSIDLQSHSTISQRLSSFAPQSSPPTSSLPSEIVYDMFTPRKNFRKTQSTTPDYHVKIKDGDSELKFEELYTEQKDAQILTAIVHNGDISFYTFKPFDPMIPIYVWPIGLLSSLFFWKWLQRSRYRSISRNCAVRKRLARDKRREELLHLLRTKYAAQLPEPKITEKIYKSTATELLDSLKRKEFTYTQVVLVLSLRSIKIGQEINCTTEEFFDQAIQAAETFDADTDDQSELLLKGIPMSIKDHIDQKGADSSMGMTARNFQPLLKDGLIVQLMKEQGAIAGFVRTATIQGMMLPESESETYGVATNPYNRTRTTGGSSGGDGALVAAHGAPIGIGSDIGGSIRIPAHFCGVFGYKPTPGRLTRKGVTVPSTKKYMGETNVRATVGPLARCTDDLVLVMRSFLQETMWTEDTETPRQPWREERFNEQKRLTIGYYTNDNWFSPAPACIRAVNEAADALRKLGHKVIPYTPIDVPEAVRLYVGLVGADGARHFLESLQNEPPNPFYSLLIFANKLPNFLRPLLAFILRLFGERRSAHTLLASGPKSAYQYFDLVIDLRQYTDRWLDEMKKNRIDLLLTPVNALPAYRRGQSSTLFSSCSYTFLFNVLHLPAGVVPMTVVRDDEQYYEDIGHSNNDMMVSLAKDVCRESAGLPIGVQLAGWPNDDERVLRVMKELENAIDKSQRPVPALANHIDIYAN</sequence>
<dbReference type="PANTHER" id="PTHR45847:SF6">
    <property type="entry name" value="FATTY ACID AMIDE HYDROLASE"/>
    <property type="match status" value="1"/>
</dbReference>
<keyword evidence="2" id="KW-0378">Hydrolase</keyword>
<reference evidence="5" key="1">
    <citation type="submission" date="2021-02" db="EMBL/GenBank/DDBJ databases">
        <authorList>
            <person name="Nowell W R."/>
        </authorList>
    </citation>
    <scope>NUCLEOTIDE SEQUENCE</scope>
</reference>
<dbReference type="PROSITE" id="PS00571">
    <property type="entry name" value="AMIDASES"/>
    <property type="match status" value="1"/>
</dbReference>
<evidence type="ECO:0000259" key="4">
    <source>
        <dbReference type="Pfam" id="PF12928"/>
    </source>
</evidence>
<evidence type="ECO:0000256" key="1">
    <source>
        <dbReference type="ARBA" id="ARBA00009199"/>
    </source>
</evidence>